<gene>
    <name evidence="4" type="ORF">EX30DRAFT_257267</name>
</gene>
<name>A0A4V3SHI0_9PEZI</name>
<dbReference type="InParanoid" id="A0A4V3SHI0"/>
<accession>A0A4V3SHI0</accession>
<evidence type="ECO:0000256" key="3">
    <source>
        <dbReference type="SAM" id="MobiDB-lite"/>
    </source>
</evidence>
<feature type="region of interest" description="Disordered" evidence="3">
    <location>
        <begin position="241"/>
        <end position="325"/>
    </location>
</feature>
<keyword evidence="2" id="KW-0560">Oxidoreductase</keyword>
<keyword evidence="5" id="KW-1185">Reference proteome</keyword>
<dbReference type="PROSITE" id="PS00074">
    <property type="entry name" value="GLFV_DEHYDROGENASE"/>
    <property type="match status" value="1"/>
</dbReference>
<dbReference type="AlphaFoldDB" id="A0A4V3SHI0"/>
<dbReference type="EMBL" id="ML220185">
    <property type="protein sequence ID" value="TGZ76314.1"/>
    <property type="molecule type" value="Genomic_DNA"/>
</dbReference>
<organism evidence="4 5">
    <name type="scientific">Ascodesmis nigricans</name>
    <dbReference type="NCBI Taxonomy" id="341454"/>
    <lineage>
        <taxon>Eukaryota</taxon>
        <taxon>Fungi</taxon>
        <taxon>Dikarya</taxon>
        <taxon>Ascomycota</taxon>
        <taxon>Pezizomycotina</taxon>
        <taxon>Pezizomycetes</taxon>
        <taxon>Pezizales</taxon>
        <taxon>Ascodesmidaceae</taxon>
        <taxon>Ascodesmis</taxon>
    </lineage>
</organism>
<feature type="region of interest" description="Disordered" evidence="3">
    <location>
        <begin position="130"/>
        <end position="167"/>
    </location>
</feature>
<evidence type="ECO:0000313" key="5">
    <source>
        <dbReference type="Proteomes" id="UP000298138"/>
    </source>
</evidence>
<feature type="region of interest" description="Disordered" evidence="3">
    <location>
        <begin position="431"/>
        <end position="545"/>
    </location>
</feature>
<reference evidence="4 5" key="1">
    <citation type="submission" date="2019-04" db="EMBL/GenBank/DDBJ databases">
        <title>Comparative genomics and transcriptomics to analyze fruiting body development in filamentous ascomycetes.</title>
        <authorList>
            <consortium name="DOE Joint Genome Institute"/>
            <person name="Lutkenhaus R."/>
            <person name="Traeger S."/>
            <person name="Breuer J."/>
            <person name="Kuo A."/>
            <person name="Lipzen A."/>
            <person name="Pangilinan J."/>
            <person name="Dilworth D."/>
            <person name="Sandor L."/>
            <person name="Poggeler S."/>
            <person name="Barry K."/>
            <person name="Grigoriev I.V."/>
            <person name="Nowrousian M."/>
        </authorList>
    </citation>
    <scope>NUCLEOTIDE SEQUENCE [LARGE SCALE GENOMIC DNA]</scope>
    <source>
        <strain evidence="4 5">CBS 389.68</strain>
    </source>
</reference>
<feature type="compositionally biased region" description="Acidic residues" evidence="3">
    <location>
        <begin position="748"/>
        <end position="761"/>
    </location>
</feature>
<protein>
    <submittedName>
        <fullName evidence="4">Uncharacterized protein</fullName>
    </submittedName>
</protein>
<proteinExistence type="inferred from homology"/>
<feature type="compositionally biased region" description="Basic and acidic residues" evidence="3">
    <location>
        <begin position="241"/>
        <end position="267"/>
    </location>
</feature>
<feature type="compositionally biased region" description="Polar residues" evidence="3">
    <location>
        <begin position="348"/>
        <end position="359"/>
    </location>
</feature>
<sequence length="789" mass="86774">MHEWRYDDVDSWLRSGEFLVVRQGGENGSGQSHQGMEYDYEHGGHHISELKEGVAKLISRHVWKQYNINVRTELIDEHGVGNLFRYVFHDLAYTILYKPRLPIEKWKYKGIRSWLQRGIIEIVPIQPDDISSGPSSSSGPPSSSVAPPTSSTRQPTPRWSEDQEVENEDTARLAAVQALIATHIREKFGVRPAFKTVGIYNIGSEFETVYSGEARALVLRRMASWGREEVQRALKTGEMRVVRRGQGDERPERGEMAEREEREEKNGARQRSMSGDECSRERNEIQQEEKRGSNPTTSRREREVIDLLDDDDDGTGRIEPTATTTSTRITTTYTVVTTIPAAIKHTHTNTGNHAISPNDNTEDDEGSPMSLSGTTPDPVPVPQLHQTPGASGTLIPPPPFNPSDINMDTEMELQRGEEMDIQVQTQLNNEIRHATKNRSPRKGEPRSQSMGGTTALNASGQQRAELIPPAPAPAGHHHPPPPPPAIHSNHSTSTPPPRAGPTPTDIAMVYTHPHPRLTAAPDENNNKASSSSTDSDSDATETDEELLLLVSVENLGDLPAGGGKGVIPVTPWFEEEAVGSVLSAGGGNGERTREGATQDGDCDADGGEEVGAAKRKKSRFDEPTRPVPSAPGTAASTTTATRRLQQPTATPSSPSSSASTSSTLPRRPETVTKSCPPPPLPRSPVLGPHSFPLPPRPTVDQNPHQQRERETNLWATPATTRDVKQETQQSHQSQESEREEGEVREAVEVEAEDAEEDEGELPTDPWKRHLEMLRRRKRRALRELAMAGG</sequence>
<feature type="compositionally biased region" description="Acidic residues" evidence="3">
    <location>
        <begin position="535"/>
        <end position="545"/>
    </location>
</feature>
<dbReference type="GO" id="GO:0016491">
    <property type="term" value="F:oxidoreductase activity"/>
    <property type="evidence" value="ECO:0007669"/>
    <property type="project" value="UniProtKB-KW"/>
</dbReference>
<feature type="region of interest" description="Disordered" evidence="3">
    <location>
        <begin position="580"/>
        <end position="765"/>
    </location>
</feature>
<dbReference type="Proteomes" id="UP000298138">
    <property type="component" value="Unassembled WGS sequence"/>
</dbReference>
<feature type="region of interest" description="Disordered" evidence="3">
    <location>
        <begin position="345"/>
        <end position="403"/>
    </location>
</feature>
<dbReference type="InterPro" id="IPR033524">
    <property type="entry name" value="Glu/Leu/Phe/Val_DH_AS"/>
</dbReference>
<feature type="compositionally biased region" description="Low complexity" evidence="3">
    <location>
        <begin position="630"/>
        <end position="663"/>
    </location>
</feature>
<feature type="compositionally biased region" description="Polar residues" evidence="3">
    <location>
        <begin position="446"/>
        <end position="462"/>
    </location>
</feature>
<comment type="similarity">
    <text evidence="1">Belongs to the Glu/Leu/Phe/Val dehydrogenases family.</text>
</comment>
<evidence type="ECO:0000313" key="4">
    <source>
        <dbReference type="EMBL" id="TGZ76314.1"/>
    </source>
</evidence>
<feature type="compositionally biased region" description="Low complexity" evidence="3">
    <location>
        <begin position="131"/>
        <end position="158"/>
    </location>
</feature>
<evidence type="ECO:0000256" key="1">
    <source>
        <dbReference type="ARBA" id="ARBA00006382"/>
    </source>
</evidence>
<feature type="compositionally biased region" description="Basic and acidic residues" evidence="3">
    <location>
        <begin position="277"/>
        <end position="305"/>
    </location>
</feature>
<evidence type="ECO:0000256" key="2">
    <source>
        <dbReference type="ARBA" id="ARBA00023002"/>
    </source>
</evidence>